<evidence type="ECO:0000313" key="2">
    <source>
        <dbReference type="Proteomes" id="UP000001593"/>
    </source>
</evidence>
<organism evidence="1 2">
    <name type="scientific">Nematostella vectensis</name>
    <name type="common">Starlet sea anemone</name>
    <dbReference type="NCBI Taxonomy" id="45351"/>
    <lineage>
        <taxon>Eukaryota</taxon>
        <taxon>Metazoa</taxon>
        <taxon>Cnidaria</taxon>
        <taxon>Anthozoa</taxon>
        <taxon>Hexacorallia</taxon>
        <taxon>Actiniaria</taxon>
        <taxon>Edwardsiidae</taxon>
        <taxon>Nematostella</taxon>
    </lineage>
</organism>
<dbReference type="Proteomes" id="UP000001593">
    <property type="component" value="Unassembled WGS sequence"/>
</dbReference>
<name>A7RJL5_NEMVE</name>
<reference evidence="1 2" key="1">
    <citation type="journal article" date="2007" name="Science">
        <title>Sea anemone genome reveals ancestral eumetazoan gene repertoire and genomic organization.</title>
        <authorList>
            <person name="Putnam N.H."/>
            <person name="Srivastava M."/>
            <person name="Hellsten U."/>
            <person name="Dirks B."/>
            <person name="Chapman J."/>
            <person name="Salamov A."/>
            <person name="Terry A."/>
            <person name="Shapiro H."/>
            <person name="Lindquist E."/>
            <person name="Kapitonov V.V."/>
            <person name="Jurka J."/>
            <person name="Genikhovich G."/>
            <person name="Grigoriev I.V."/>
            <person name="Lucas S.M."/>
            <person name="Steele R.E."/>
            <person name="Finnerty J.R."/>
            <person name="Technau U."/>
            <person name="Martindale M.Q."/>
            <person name="Rokhsar D.S."/>
        </authorList>
    </citation>
    <scope>NUCLEOTIDE SEQUENCE [LARGE SCALE GENOMIC DNA]</scope>
    <source>
        <strain evidence="2">CH2 X CH6</strain>
    </source>
</reference>
<dbReference type="AlphaFoldDB" id="A7RJL5"/>
<protein>
    <submittedName>
        <fullName evidence="1">Uncharacterized protein</fullName>
    </submittedName>
</protein>
<dbReference type="InParanoid" id="A7RJL5"/>
<gene>
    <name evidence="1" type="ORF">NEMVEDRAFT_v1g238779</name>
</gene>
<keyword evidence="2" id="KW-1185">Reference proteome</keyword>
<dbReference type="EMBL" id="DS469514">
    <property type="protein sequence ID" value="EDO48399.1"/>
    <property type="molecule type" value="Genomic_DNA"/>
</dbReference>
<evidence type="ECO:0000313" key="1">
    <source>
        <dbReference type="EMBL" id="EDO48399.1"/>
    </source>
</evidence>
<sequence length="114" mass="12745">MTKDDETEVTVICAFCTYNIKSNPDNQTAQDGCQESNNVRSHTILLLKPMFHIIVMVALFSSHNCGGCIVQMDHLGANLLIFKYFGCCMCSLQAFMEKLIDHGDTMLNLSSQFV</sequence>
<accession>A7RJL5</accession>
<dbReference type="HOGENOM" id="CLU_2123998_0_0_1"/>
<proteinExistence type="predicted"/>